<dbReference type="Proteomes" id="UP001160483">
    <property type="component" value="Unassembled WGS sequence"/>
</dbReference>
<gene>
    <name evidence="2" type="ORF">PBS003_LOCUS8445</name>
</gene>
<organism evidence="2 3">
    <name type="scientific">Peronospora belbahrii</name>
    <dbReference type="NCBI Taxonomy" id="622444"/>
    <lineage>
        <taxon>Eukaryota</taxon>
        <taxon>Sar</taxon>
        <taxon>Stramenopiles</taxon>
        <taxon>Oomycota</taxon>
        <taxon>Peronosporomycetes</taxon>
        <taxon>Peronosporales</taxon>
        <taxon>Peronosporaceae</taxon>
        <taxon>Peronospora</taxon>
    </lineage>
</organism>
<evidence type="ECO:0000313" key="2">
    <source>
        <dbReference type="EMBL" id="CAH0481844.1"/>
    </source>
</evidence>
<accession>A0AAU9LAR9</accession>
<comment type="caution">
    <text evidence="2">The sequence shown here is derived from an EMBL/GenBank/DDBJ whole genome shotgun (WGS) entry which is preliminary data.</text>
</comment>
<dbReference type="EMBL" id="CAKKTJ010000330">
    <property type="protein sequence ID" value="CAH0481844.1"/>
    <property type="molecule type" value="Genomic_DNA"/>
</dbReference>
<feature type="region of interest" description="Disordered" evidence="1">
    <location>
        <begin position="1"/>
        <end position="106"/>
    </location>
</feature>
<reference evidence="2" key="1">
    <citation type="submission" date="2021-11" db="EMBL/GenBank/DDBJ databases">
        <authorList>
            <person name="Islam A."/>
            <person name="Islam S."/>
            <person name="Flora M.S."/>
            <person name="Rahman M."/>
            <person name="Ziaur R.M."/>
            <person name="Epstein J.H."/>
            <person name="Hassan M."/>
            <person name="Klassen M."/>
            <person name="Woodard K."/>
            <person name="Webb A."/>
            <person name="Webby R.J."/>
            <person name="El Zowalaty M.E."/>
        </authorList>
    </citation>
    <scope>NUCLEOTIDE SEQUENCE</scope>
    <source>
        <strain evidence="2">Pbs3</strain>
    </source>
</reference>
<feature type="compositionally biased region" description="Basic and acidic residues" evidence="1">
    <location>
        <begin position="72"/>
        <end position="81"/>
    </location>
</feature>
<name>A0AAU9LAR9_9STRA</name>
<feature type="compositionally biased region" description="Basic and acidic residues" evidence="1">
    <location>
        <begin position="43"/>
        <end position="63"/>
    </location>
</feature>
<proteinExistence type="predicted"/>
<protein>
    <submittedName>
        <fullName evidence="2">Uncharacterized protein</fullName>
    </submittedName>
</protein>
<sequence length="133" mass="13949">MKTRCGQPHRQIRRATSLDVSSAVGVSGRAAPNIRPPAGVDAPSEHRSTLTGEETRDAQELRHCSQNQKADQSAHNDEKGAVRSYGGGGSQGAPLSARATARADSGTASVIIQASIQLGKRSVHYSHPSTLPD</sequence>
<dbReference type="AlphaFoldDB" id="A0AAU9LAR9"/>
<evidence type="ECO:0000256" key="1">
    <source>
        <dbReference type="SAM" id="MobiDB-lite"/>
    </source>
</evidence>
<evidence type="ECO:0000313" key="3">
    <source>
        <dbReference type="Proteomes" id="UP001160483"/>
    </source>
</evidence>